<organism evidence="2 3">
    <name type="scientific">Volvox reticuliferus</name>
    <dbReference type="NCBI Taxonomy" id="1737510"/>
    <lineage>
        <taxon>Eukaryota</taxon>
        <taxon>Viridiplantae</taxon>
        <taxon>Chlorophyta</taxon>
        <taxon>core chlorophytes</taxon>
        <taxon>Chlorophyceae</taxon>
        <taxon>CS clade</taxon>
        <taxon>Chlamydomonadales</taxon>
        <taxon>Volvocaceae</taxon>
        <taxon>Volvox</taxon>
    </lineage>
</organism>
<feature type="chain" id="PRO_5035240767" evidence="1">
    <location>
        <begin position="20"/>
        <end position="106"/>
    </location>
</feature>
<comment type="caution">
    <text evidence="2">The sequence shown here is derived from an EMBL/GenBank/DDBJ whole genome shotgun (WGS) entry which is preliminary data.</text>
</comment>
<gene>
    <name evidence="2" type="ORF">Vretifemale_18887</name>
</gene>
<evidence type="ECO:0000256" key="1">
    <source>
        <dbReference type="SAM" id="SignalP"/>
    </source>
</evidence>
<evidence type="ECO:0000313" key="2">
    <source>
        <dbReference type="EMBL" id="GIL91188.1"/>
    </source>
</evidence>
<dbReference type="EMBL" id="BNCP01000063">
    <property type="protein sequence ID" value="GIL91188.1"/>
    <property type="molecule type" value="Genomic_DNA"/>
</dbReference>
<accession>A0A8J4G032</accession>
<name>A0A8J4G032_9CHLO</name>
<proteinExistence type="predicted"/>
<evidence type="ECO:0000313" key="3">
    <source>
        <dbReference type="Proteomes" id="UP000747110"/>
    </source>
</evidence>
<protein>
    <submittedName>
        <fullName evidence="2">Uncharacterized protein</fullName>
    </submittedName>
</protein>
<sequence length="106" mass="11727">MTYIQLLFCLFVRWQLVRFLAPPDSGDSMMRRCSEGVVNVWRSAKAAACRGNGANALIVKLMHSRGYTLLTSSTLGAVAAVLREQLTVDGGWELSSEVVELDDEYL</sequence>
<dbReference type="AlphaFoldDB" id="A0A8J4G032"/>
<keyword evidence="1" id="KW-0732">Signal</keyword>
<dbReference type="Proteomes" id="UP000747110">
    <property type="component" value="Unassembled WGS sequence"/>
</dbReference>
<reference evidence="2" key="1">
    <citation type="journal article" date="2021" name="Proc. Natl. Acad. Sci. U.S.A.">
        <title>Three genomes in the algal genus Volvox reveal the fate of a haploid sex-determining region after a transition to homothallism.</title>
        <authorList>
            <person name="Yamamoto K."/>
            <person name="Hamaji T."/>
            <person name="Kawai-Toyooka H."/>
            <person name="Matsuzaki R."/>
            <person name="Takahashi F."/>
            <person name="Nishimura Y."/>
            <person name="Kawachi M."/>
            <person name="Noguchi H."/>
            <person name="Minakuchi Y."/>
            <person name="Umen J.G."/>
            <person name="Toyoda A."/>
            <person name="Nozaki H."/>
        </authorList>
    </citation>
    <scope>NUCLEOTIDE SEQUENCE</scope>
    <source>
        <strain evidence="2">NIES-3786</strain>
    </source>
</reference>
<feature type="signal peptide" evidence="1">
    <location>
        <begin position="1"/>
        <end position="19"/>
    </location>
</feature>
<keyword evidence="3" id="KW-1185">Reference proteome</keyword>